<comment type="caution">
    <text evidence="1">The sequence shown here is derived from an EMBL/GenBank/DDBJ whole genome shotgun (WGS) entry which is preliminary data.</text>
</comment>
<dbReference type="AlphaFoldDB" id="A0A9P9BWG5"/>
<protein>
    <submittedName>
        <fullName evidence="1">Uncharacterized protein</fullName>
    </submittedName>
</protein>
<gene>
    <name evidence="1" type="ORF">B0I36DRAFT_312733</name>
</gene>
<dbReference type="EMBL" id="JAGTJQ010000001">
    <property type="protein sequence ID" value="KAH7041383.1"/>
    <property type="molecule type" value="Genomic_DNA"/>
</dbReference>
<proteinExistence type="predicted"/>
<dbReference type="GeneID" id="70182082"/>
<dbReference type="RefSeq" id="XP_046019438.1">
    <property type="nucleotide sequence ID" value="XM_046152536.1"/>
</dbReference>
<name>A0A9P9BWG5_9PEZI</name>
<keyword evidence="2" id="KW-1185">Reference proteome</keyword>
<accession>A0A9P9BWG5</accession>
<dbReference type="Proteomes" id="UP000756346">
    <property type="component" value="Unassembled WGS sequence"/>
</dbReference>
<sequence>MLYEYASQSAPPHAPIDLPAIPLATAMTKNPSPPAGTHLLYLGTSGLKWRNCAGAKYGATVAWELEREMTSSAGHSSGTAAVCAMPQLLRVAFPLMLGAAWRLPHKARTRLPNT</sequence>
<organism evidence="1 2">
    <name type="scientific">Microdochium trichocladiopsis</name>
    <dbReference type="NCBI Taxonomy" id="1682393"/>
    <lineage>
        <taxon>Eukaryota</taxon>
        <taxon>Fungi</taxon>
        <taxon>Dikarya</taxon>
        <taxon>Ascomycota</taxon>
        <taxon>Pezizomycotina</taxon>
        <taxon>Sordariomycetes</taxon>
        <taxon>Xylariomycetidae</taxon>
        <taxon>Xylariales</taxon>
        <taxon>Microdochiaceae</taxon>
        <taxon>Microdochium</taxon>
    </lineage>
</organism>
<evidence type="ECO:0000313" key="1">
    <source>
        <dbReference type="EMBL" id="KAH7041383.1"/>
    </source>
</evidence>
<reference evidence="1" key="1">
    <citation type="journal article" date="2021" name="Nat. Commun.">
        <title>Genetic determinants of endophytism in the Arabidopsis root mycobiome.</title>
        <authorList>
            <person name="Mesny F."/>
            <person name="Miyauchi S."/>
            <person name="Thiergart T."/>
            <person name="Pickel B."/>
            <person name="Atanasova L."/>
            <person name="Karlsson M."/>
            <person name="Huettel B."/>
            <person name="Barry K.W."/>
            <person name="Haridas S."/>
            <person name="Chen C."/>
            <person name="Bauer D."/>
            <person name="Andreopoulos W."/>
            <person name="Pangilinan J."/>
            <person name="LaButti K."/>
            <person name="Riley R."/>
            <person name="Lipzen A."/>
            <person name="Clum A."/>
            <person name="Drula E."/>
            <person name="Henrissat B."/>
            <person name="Kohler A."/>
            <person name="Grigoriev I.V."/>
            <person name="Martin F.M."/>
            <person name="Hacquard S."/>
        </authorList>
    </citation>
    <scope>NUCLEOTIDE SEQUENCE</scope>
    <source>
        <strain evidence="1">MPI-CAGE-CH-0230</strain>
    </source>
</reference>
<evidence type="ECO:0000313" key="2">
    <source>
        <dbReference type="Proteomes" id="UP000756346"/>
    </source>
</evidence>